<evidence type="ECO:0000313" key="2">
    <source>
        <dbReference type="Proteomes" id="UP001597273"/>
    </source>
</evidence>
<reference evidence="2" key="1">
    <citation type="journal article" date="2019" name="Int. J. Syst. Evol. Microbiol.">
        <title>The Global Catalogue of Microorganisms (GCM) 10K type strain sequencing project: providing services to taxonomists for standard genome sequencing and annotation.</title>
        <authorList>
            <consortium name="The Broad Institute Genomics Platform"/>
            <consortium name="The Broad Institute Genome Sequencing Center for Infectious Disease"/>
            <person name="Wu L."/>
            <person name="Ma J."/>
        </authorList>
    </citation>
    <scope>NUCLEOTIDE SEQUENCE [LARGE SCALE GENOMIC DNA]</scope>
    <source>
        <strain evidence="2">CGMCC 1.15475</strain>
    </source>
</reference>
<organism evidence="1 2">
    <name type="scientific">Planococcus chinensis</name>
    <dbReference type="NCBI Taxonomy" id="272917"/>
    <lineage>
        <taxon>Bacteria</taxon>
        <taxon>Bacillati</taxon>
        <taxon>Bacillota</taxon>
        <taxon>Bacilli</taxon>
        <taxon>Bacillales</taxon>
        <taxon>Caryophanaceae</taxon>
        <taxon>Planococcus</taxon>
    </lineage>
</organism>
<dbReference type="Proteomes" id="UP001597273">
    <property type="component" value="Unassembled WGS sequence"/>
</dbReference>
<comment type="caution">
    <text evidence="1">The sequence shown here is derived from an EMBL/GenBank/DDBJ whole genome shotgun (WGS) entry which is preliminary data.</text>
</comment>
<gene>
    <name evidence="1" type="ORF">ACFSDB_17170</name>
</gene>
<sequence>MGTILLTGGGDKRHGEKLKILSMERLTKERSLLYIPIALEATVPYKEREKWAKDLFAPFGIIQIEMWTEL</sequence>
<dbReference type="EMBL" id="JBHUFW010000021">
    <property type="protein sequence ID" value="MFD1864628.1"/>
    <property type="molecule type" value="Genomic_DNA"/>
</dbReference>
<proteinExistence type="predicted"/>
<name>A0ABW4QM27_9BACL</name>
<keyword evidence="2" id="KW-1185">Reference proteome</keyword>
<accession>A0ABW4QM27</accession>
<evidence type="ECO:0000313" key="1">
    <source>
        <dbReference type="EMBL" id="MFD1864628.1"/>
    </source>
</evidence>
<dbReference type="RefSeq" id="WP_204893824.1">
    <property type="nucleotide sequence ID" value="NZ_JBHUFW010000021.1"/>
</dbReference>
<protein>
    <submittedName>
        <fullName evidence="1">Uncharacterized protein</fullName>
    </submittedName>
</protein>